<dbReference type="Pfam" id="PF01370">
    <property type="entry name" value="Epimerase"/>
    <property type="match status" value="1"/>
</dbReference>
<evidence type="ECO:0000313" key="3">
    <source>
        <dbReference type="Proteomes" id="UP000295135"/>
    </source>
</evidence>
<dbReference type="Proteomes" id="UP000295135">
    <property type="component" value="Unassembled WGS sequence"/>
</dbReference>
<accession>A0A4R3JUV4</accession>
<dbReference type="RefSeq" id="WP_126463000.1">
    <property type="nucleotide sequence ID" value="NZ_AP018721.1"/>
</dbReference>
<dbReference type="InterPro" id="IPR001509">
    <property type="entry name" value="Epimerase_deHydtase"/>
</dbReference>
<dbReference type="InterPro" id="IPR051207">
    <property type="entry name" value="ComplexI_NDUFA9_subunit"/>
</dbReference>
<dbReference type="EMBL" id="SLZY01000018">
    <property type="protein sequence ID" value="TCS69997.1"/>
    <property type="molecule type" value="Genomic_DNA"/>
</dbReference>
<proteinExistence type="predicted"/>
<dbReference type="PANTHER" id="PTHR12126:SF11">
    <property type="entry name" value="NADH DEHYDROGENASE [UBIQUINONE] 1 ALPHA SUBCOMPLEX SUBUNIT 9, MITOCHONDRIAL"/>
    <property type="match status" value="1"/>
</dbReference>
<sequence length="315" mass="34447">MATQKICILGGSGFVGSHLTARLVEQGKQVTIATRRRERAKHLLPLPGVEVVEADIHDPQALKSLFAGQDAVINLVGILHGNRKAYEHNHAELPRKIVSACHAAGIFRLLHMSALGADVNSPSLYQRTKADGEAIVRAAEKTHHLHTTIFRPSVIFGPGDSFLNLFARLLKLAPIVPLASGNTRFQPVYVGDVVRAFAQSLDDPATYGQTYSLCGPQVYSLAELVQLTARTLGLKRSVIPLGQPASYLFAALMELKPGRKLMTRDNYYAALKDNVCPEGFPTLFGSATPLEAVIGYLKQADPRCQYGRFRQLARR</sequence>
<name>A0A4R3JUV4_9PROT</name>
<organism evidence="2 3">
    <name type="scientific">Sulfuritortus calidifontis</name>
    <dbReference type="NCBI Taxonomy" id="1914471"/>
    <lineage>
        <taxon>Bacteria</taxon>
        <taxon>Pseudomonadati</taxon>
        <taxon>Pseudomonadota</taxon>
        <taxon>Betaproteobacteria</taxon>
        <taxon>Nitrosomonadales</taxon>
        <taxon>Thiobacillaceae</taxon>
        <taxon>Sulfuritortus</taxon>
    </lineage>
</organism>
<gene>
    <name evidence="2" type="ORF">EDC61_11811</name>
</gene>
<reference evidence="2 3" key="1">
    <citation type="submission" date="2019-03" db="EMBL/GenBank/DDBJ databases">
        <title>Genomic Encyclopedia of Type Strains, Phase IV (KMG-IV): sequencing the most valuable type-strain genomes for metagenomic binning, comparative biology and taxonomic classification.</title>
        <authorList>
            <person name="Goeker M."/>
        </authorList>
    </citation>
    <scope>NUCLEOTIDE SEQUENCE [LARGE SCALE GENOMIC DNA]</scope>
    <source>
        <strain evidence="2 3">DSM 103923</strain>
    </source>
</reference>
<dbReference type="InterPro" id="IPR036291">
    <property type="entry name" value="NAD(P)-bd_dom_sf"/>
</dbReference>
<dbReference type="AlphaFoldDB" id="A0A4R3JUV4"/>
<dbReference type="Gene3D" id="3.40.50.720">
    <property type="entry name" value="NAD(P)-binding Rossmann-like Domain"/>
    <property type="match status" value="1"/>
</dbReference>
<keyword evidence="3" id="KW-1185">Reference proteome</keyword>
<dbReference type="GO" id="GO:0044877">
    <property type="term" value="F:protein-containing complex binding"/>
    <property type="evidence" value="ECO:0007669"/>
    <property type="project" value="TreeGrafter"/>
</dbReference>
<evidence type="ECO:0000313" key="2">
    <source>
        <dbReference type="EMBL" id="TCS69997.1"/>
    </source>
</evidence>
<dbReference type="SUPFAM" id="SSF51735">
    <property type="entry name" value="NAD(P)-binding Rossmann-fold domains"/>
    <property type="match status" value="1"/>
</dbReference>
<dbReference type="OrthoDB" id="5292533at2"/>
<protein>
    <submittedName>
        <fullName evidence="2">NADH dehydrogenase</fullName>
    </submittedName>
</protein>
<feature type="domain" description="NAD-dependent epimerase/dehydratase" evidence="1">
    <location>
        <begin position="6"/>
        <end position="207"/>
    </location>
</feature>
<dbReference type="CDD" id="cd05271">
    <property type="entry name" value="NDUFA9_like_SDR_a"/>
    <property type="match status" value="1"/>
</dbReference>
<evidence type="ECO:0000259" key="1">
    <source>
        <dbReference type="Pfam" id="PF01370"/>
    </source>
</evidence>
<comment type="caution">
    <text evidence="2">The sequence shown here is derived from an EMBL/GenBank/DDBJ whole genome shotgun (WGS) entry which is preliminary data.</text>
</comment>
<dbReference type="PANTHER" id="PTHR12126">
    <property type="entry name" value="NADH-UBIQUINONE OXIDOREDUCTASE 39 KDA SUBUNIT-RELATED"/>
    <property type="match status" value="1"/>
</dbReference>